<keyword evidence="2" id="KW-0472">Membrane</keyword>
<dbReference type="RefSeq" id="WP_185300602.1">
    <property type="nucleotide sequence ID" value="NZ_CP045702.1"/>
</dbReference>
<reference evidence="4" key="1">
    <citation type="submission" date="2019-10" db="EMBL/GenBank/DDBJ databases">
        <title>Antimicrobial potential of Antarctic Bacteria.</title>
        <authorList>
            <person name="Benaud N."/>
            <person name="Edwards R.J."/>
            <person name="Ferrari B.C."/>
        </authorList>
    </citation>
    <scope>NUCLEOTIDE SEQUENCE [LARGE SCALE GENOMIC DNA]</scope>
    <source>
        <strain evidence="4">NBSH44</strain>
    </source>
</reference>
<evidence type="ECO:0000256" key="1">
    <source>
        <dbReference type="SAM" id="MobiDB-lite"/>
    </source>
</evidence>
<gene>
    <name evidence="3" type="ORF">F0344_23110</name>
</gene>
<sequence length="109" mass="11403">MGDANRLRGAFARLLRPLGLIVLFFTEVLLAEGGSLSAAVALAATAAAGSALLASAVISARCAAPVPRTRVRTAIRDREERTAFLPQRDPDARGRTRPRAPGRALLTAA</sequence>
<keyword evidence="4" id="KW-1185">Reference proteome</keyword>
<keyword evidence="2" id="KW-0812">Transmembrane</keyword>
<organism evidence="3 4">
    <name type="scientific">Streptomyces finlayi</name>
    <dbReference type="NCBI Taxonomy" id="67296"/>
    <lineage>
        <taxon>Bacteria</taxon>
        <taxon>Bacillati</taxon>
        <taxon>Actinomycetota</taxon>
        <taxon>Actinomycetes</taxon>
        <taxon>Kitasatosporales</taxon>
        <taxon>Streptomycetaceae</taxon>
        <taxon>Streptomyces</taxon>
    </lineage>
</organism>
<proteinExistence type="predicted"/>
<feature type="transmembrane region" description="Helical" evidence="2">
    <location>
        <begin position="12"/>
        <end position="30"/>
    </location>
</feature>
<evidence type="ECO:0000313" key="3">
    <source>
        <dbReference type="EMBL" id="QNE77113.1"/>
    </source>
</evidence>
<feature type="transmembrane region" description="Helical" evidence="2">
    <location>
        <begin position="36"/>
        <end position="60"/>
    </location>
</feature>
<feature type="region of interest" description="Disordered" evidence="1">
    <location>
        <begin position="78"/>
        <end position="109"/>
    </location>
</feature>
<dbReference type="InterPro" id="IPR045635">
    <property type="entry name" value="DUF6412"/>
</dbReference>
<dbReference type="Pfam" id="PF19950">
    <property type="entry name" value="DUF6412"/>
    <property type="match status" value="1"/>
</dbReference>
<protein>
    <submittedName>
        <fullName evidence="3">Uncharacterized protein</fullName>
    </submittedName>
</protein>
<evidence type="ECO:0000256" key="2">
    <source>
        <dbReference type="SAM" id="Phobius"/>
    </source>
</evidence>
<name>A0A7G7BP48_9ACTN</name>
<dbReference type="AlphaFoldDB" id="A0A7G7BP48"/>
<dbReference type="KEGG" id="sfiy:F0344_23110"/>
<keyword evidence="2" id="KW-1133">Transmembrane helix</keyword>
<dbReference type="EMBL" id="CP045702">
    <property type="protein sequence ID" value="QNE77113.1"/>
    <property type="molecule type" value="Genomic_DNA"/>
</dbReference>
<feature type="compositionally biased region" description="Basic and acidic residues" evidence="1">
    <location>
        <begin position="78"/>
        <end position="94"/>
    </location>
</feature>
<evidence type="ECO:0000313" key="4">
    <source>
        <dbReference type="Proteomes" id="UP000515307"/>
    </source>
</evidence>
<dbReference type="Proteomes" id="UP000515307">
    <property type="component" value="Chromosome"/>
</dbReference>
<accession>A0A7G7BP48</accession>